<dbReference type="EMBL" id="JASCZI010031458">
    <property type="protein sequence ID" value="MED6126809.1"/>
    <property type="molecule type" value="Genomic_DNA"/>
</dbReference>
<comment type="caution">
    <text evidence="1">The sequence shown here is derived from an EMBL/GenBank/DDBJ whole genome shotgun (WGS) entry which is preliminary data.</text>
</comment>
<evidence type="ECO:0000313" key="1">
    <source>
        <dbReference type="EMBL" id="MED6126809.1"/>
    </source>
</evidence>
<accession>A0ABU6RSC1</accession>
<dbReference type="Proteomes" id="UP001341840">
    <property type="component" value="Unassembled WGS sequence"/>
</dbReference>
<feature type="non-terminal residue" evidence="1">
    <location>
        <position position="68"/>
    </location>
</feature>
<protein>
    <submittedName>
        <fullName evidence="1">Uncharacterized protein</fullName>
    </submittedName>
</protein>
<reference evidence="1 2" key="1">
    <citation type="journal article" date="2023" name="Plants (Basel)">
        <title>Bridging the Gap: Combining Genomics and Transcriptomics Approaches to Understand Stylosanthes scabra, an Orphan Legume from the Brazilian Caatinga.</title>
        <authorList>
            <person name="Ferreira-Neto J.R.C."/>
            <person name="da Silva M.D."/>
            <person name="Binneck E."/>
            <person name="de Melo N.F."/>
            <person name="da Silva R.H."/>
            <person name="de Melo A.L.T.M."/>
            <person name="Pandolfi V."/>
            <person name="Bustamante F.O."/>
            <person name="Brasileiro-Vidal A.C."/>
            <person name="Benko-Iseppon A.M."/>
        </authorList>
    </citation>
    <scope>NUCLEOTIDE SEQUENCE [LARGE SCALE GENOMIC DNA]</scope>
    <source>
        <tissue evidence="1">Leaves</tissue>
    </source>
</reference>
<name>A0ABU6RSC1_9FABA</name>
<organism evidence="1 2">
    <name type="scientific">Stylosanthes scabra</name>
    <dbReference type="NCBI Taxonomy" id="79078"/>
    <lineage>
        <taxon>Eukaryota</taxon>
        <taxon>Viridiplantae</taxon>
        <taxon>Streptophyta</taxon>
        <taxon>Embryophyta</taxon>
        <taxon>Tracheophyta</taxon>
        <taxon>Spermatophyta</taxon>
        <taxon>Magnoliopsida</taxon>
        <taxon>eudicotyledons</taxon>
        <taxon>Gunneridae</taxon>
        <taxon>Pentapetalae</taxon>
        <taxon>rosids</taxon>
        <taxon>fabids</taxon>
        <taxon>Fabales</taxon>
        <taxon>Fabaceae</taxon>
        <taxon>Papilionoideae</taxon>
        <taxon>50 kb inversion clade</taxon>
        <taxon>dalbergioids sensu lato</taxon>
        <taxon>Dalbergieae</taxon>
        <taxon>Pterocarpus clade</taxon>
        <taxon>Stylosanthes</taxon>
    </lineage>
</organism>
<sequence>MAVTSTPELRLTHCLRLREALDFLYVSIRTISKLGRAWKVMRTEKKIVLGMLYGAAEPLVYVLSSEFQ</sequence>
<keyword evidence="2" id="KW-1185">Reference proteome</keyword>
<evidence type="ECO:0000313" key="2">
    <source>
        <dbReference type="Proteomes" id="UP001341840"/>
    </source>
</evidence>
<proteinExistence type="predicted"/>
<gene>
    <name evidence="1" type="ORF">PIB30_082085</name>
</gene>